<feature type="binding site" evidence="4">
    <location>
        <position position="273"/>
    </location>
    <ligand>
        <name>pyridoxal 5'-phosphate</name>
        <dbReference type="ChEBI" id="CHEBI:597326"/>
    </ligand>
</feature>
<evidence type="ECO:0000256" key="6">
    <source>
        <dbReference type="PIRNR" id="PIRNR038800"/>
    </source>
</evidence>
<dbReference type="EMBL" id="QMFY01000001">
    <property type="protein sequence ID" value="RAW02712.1"/>
    <property type="molecule type" value="Genomic_DNA"/>
</dbReference>
<proteinExistence type="inferred from homology"/>
<feature type="binding site" evidence="4">
    <location>
        <position position="221"/>
    </location>
    <ligand>
        <name>pyridoxal 5'-phosphate</name>
        <dbReference type="ChEBI" id="CHEBI:597326"/>
    </ligand>
</feature>
<name>A0A364Y8Z4_9BACT</name>
<dbReference type="GO" id="GO:0019805">
    <property type="term" value="P:quinolinate biosynthetic process"/>
    <property type="evidence" value="ECO:0007669"/>
    <property type="project" value="UniProtKB-UniRule"/>
</dbReference>
<dbReference type="OrthoDB" id="9812626at2"/>
<dbReference type="Gene3D" id="3.40.640.10">
    <property type="entry name" value="Type I PLP-dependent aspartate aminotransferase-like (Major domain)"/>
    <property type="match status" value="1"/>
</dbReference>
<dbReference type="NCBIfam" id="TIGR01814">
    <property type="entry name" value="kynureninase"/>
    <property type="match status" value="1"/>
</dbReference>
<evidence type="ECO:0000256" key="3">
    <source>
        <dbReference type="ARBA" id="ARBA00022898"/>
    </source>
</evidence>
<evidence type="ECO:0000256" key="1">
    <source>
        <dbReference type="ARBA" id="ARBA00022642"/>
    </source>
</evidence>
<comment type="pathway">
    <text evidence="4 6">Amino-acid degradation; L-kynurenine degradation; L-alanine and anthranilate from L-kynurenine: step 1/1.</text>
</comment>
<comment type="similarity">
    <text evidence="4 6">Belongs to the kynureninase family.</text>
</comment>
<evidence type="ECO:0000313" key="7">
    <source>
        <dbReference type="EMBL" id="RAW02712.1"/>
    </source>
</evidence>
<comment type="pathway">
    <text evidence="4 6">Cofactor biosynthesis; NAD(+) biosynthesis; quinolinate from L-kynurenine: step 2/3.</text>
</comment>
<dbReference type="InterPro" id="IPR015424">
    <property type="entry name" value="PyrdxlP-dep_Trfase"/>
</dbReference>
<dbReference type="Proteomes" id="UP000251889">
    <property type="component" value="Unassembled WGS sequence"/>
</dbReference>
<comment type="caution">
    <text evidence="7">The sequence shown here is derived from an EMBL/GenBank/DDBJ whole genome shotgun (WGS) entry which is preliminary data.</text>
</comment>
<comment type="catalytic activity">
    <reaction evidence="6">
        <text>3-hydroxy-L-kynurenine + H2O = 3-hydroxyanthranilate + L-alanine + H(+)</text>
        <dbReference type="Rhea" id="RHEA:25143"/>
        <dbReference type="ChEBI" id="CHEBI:15377"/>
        <dbReference type="ChEBI" id="CHEBI:15378"/>
        <dbReference type="ChEBI" id="CHEBI:36559"/>
        <dbReference type="ChEBI" id="CHEBI:57972"/>
        <dbReference type="ChEBI" id="CHEBI:58125"/>
        <dbReference type="EC" id="3.7.1.3"/>
    </reaction>
</comment>
<dbReference type="GO" id="GO:0097053">
    <property type="term" value="P:L-kynurenine catabolic process"/>
    <property type="evidence" value="ECO:0007669"/>
    <property type="project" value="UniProtKB-UniRule"/>
</dbReference>
<comment type="function">
    <text evidence="4 6">Catalyzes the cleavage of L-kynurenine (L-Kyn) and L-3-hydroxykynurenine (L-3OHKyn) into anthranilic acid (AA) and 3-hydroxyanthranilic acid (3-OHAA), respectively.</text>
</comment>
<organism evidence="7 8">
    <name type="scientific">Pseudochryseolinea flava</name>
    <dbReference type="NCBI Taxonomy" id="2059302"/>
    <lineage>
        <taxon>Bacteria</taxon>
        <taxon>Pseudomonadati</taxon>
        <taxon>Bacteroidota</taxon>
        <taxon>Cytophagia</taxon>
        <taxon>Cytophagales</taxon>
        <taxon>Fulvivirgaceae</taxon>
        <taxon>Pseudochryseolinea</taxon>
    </lineage>
</organism>
<comment type="caution">
    <text evidence="4">Lacks conserved residue(s) required for the propagation of feature annotation.</text>
</comment>
<comment type="catalytic activity">
    <reaction evidence="4 6">
        <text>L-kynurenine + H2O = anthranilate + L-alanine + H(+)</text>
        <dbReference type="Rhea" id="RHEA:16813"/>
        <dbReference type="ChEBI" id="CHEBI:15377"/>
        <dbReference type="ChEBI" id="CHEBI:15378"/>
        <dbReference type="ChEBI" id="CHEBI:16567"/>
        <dbReference type="ChEBI" id="CHEBI:57959"/>
        <dbReference type="ChEBI" id="CHEBI:57972"/>
        <dbReference type="EC" id="3.7.1.3"/>
    </reaction>
</comment>
<dbReference type="AlphaFoldDB" id="A0A364Y8Z4"/>
<reference evidence="7 8" key="1">
    <citation type="submission" date="2018-06" db="EMBL/GenBank/DDBJ databases">
        <title>Chryseolinea flavus sp. nov., a member of the phylum Bacteroidetes isolated from soil.</title>
        <authorList>
            <person name="Li Y."/>
            <person name="Wang J."/>
        </authorList>
    </citation>
    <scope>NUCLEOTIDE SEQUENCE [LARGE SCALE GENOMIC DNA]</scope>
    <source>
        <strain evidence="7 8">SDU1-6</strain>
    </source>
</reference>
<comment type="cofactor">
    <cofactor evidence="4 6">
        <name>pyridoxal 5'-phosphate</name>
        <dbReference type="ChEBI" id="CHEBI:597326"/>
    </cofactor>
</comment>
<dbReference type="GO" id="GO:0030429">
    <property type="term" value="F:kynureninase activity"/>
    <property type="evidence" value="ECO:0007669"/>
    <property type="project" value="UniProtKB-UniRule"/>
</dbReference>
<keyword evidence="2 4" id="KW-0378">Hydrolase</keyword>
<dbReference type="InterPro" id="IPR015421">
    <property type="entry name" value="PyrdxlP-dep_Trfase_major"/>
</dbReference>
<feature type="binding site" evidence="4">
    <location>
        <position position="106"/>
    </location>
    <ligand>
        <name>pyridoxal 5'-phosphate</name>
        <dbReference type="ChEBI" id="CHEBI:597326"/>
    </ligand>
</feature>
<feature type="modified residue" description="N6-(pyridoxal phosphate)lysine" evidence="4">
    <location>
        <position position="244"/>
    </location>
</feature>
<dbReference type="GO" id="GO:0043420">
    <property type="term" value="P:anthranilate metabolic process"/>
    <property type="evidence" value="ECO:0007669"/>
    <property type="project" value="TreeGrafter"/>
</dbReference>
<keyword evidence="3 4" id="KW-0663">Pyridoxal phosphate</keyword>
<feature type="binding site" evidence="4">
    <location>
        <position position="301"/>
    </location>
    <ligand>
        <name>pyridoxal 5'-phosphate</name>
        <dbReference type="ChEBI" id="CHEBI:597326"/>
    </ligand>
</feature>
<accession>A0A364Y8Z4</accession>
<dbReference type="InterPro" id="IPR010111">
    <property type="entry name" value="Kynureninase"/>
</dbReference>
<protein>
    <recommendedName>
        <fullName evidence="4 5">Kynureninase</fullName>
        <ecNumber evidence="4 5">3.7.1.3</ecNumber>
    </recommendedName>
    <alternativeName>
        <fullName evidence="4">L-kynurenine hydrolase</fullName>
    </alternativeName>
</protein>
<dbReference type="Pfam" id="PF22580">
    <property type="entry name" value="KYNU_C"/>
    <property type="match status" value="1"/>
</dbReference>
<dbReference type="PANTHER" id="PTHR14084:SF0">
    <property type="entry name" value="KYNURENINASE"/>
    <property type="match status" value="1"/>
</dbReference>
<dbReference type="UniPathway" id="UPA00334">
    <property type="reaction ID" value="UER00455"/>
</dbReference>
<dbReference type="UniPathway" id="UPA00253">
    <property type="reaction ID" value="UER00329"/>
</dbReference>
<dbReference type="GO" id="GO:0009435">
    <property type="term" value="P:NAD+ biosynthetic process"/>
    <property type="evidence" value="ECO:0007669"/>
    <property type="project" value="UniProtKB-UniRule"/>
</dbReference>
<feature type="binding site" evidence="4">
    <location>
        <position position="218"/>
    </location>
    <ligand>
        <name>pyridoxal 5'-phosphate</name>
        <dbReference type="ChEBI" id="CHEBI:597326"/>
    </ligand>
</feature>
<dbReference type="EC" id="3.7.1.3" evidence="4 5"/>
<sequence length="422" mass="47742">MKFENALRFAKSLDQQDPLQKFRSQFLLPKVNGKTAIYMIGNSLGLQPKGTKRFITEELEDWKNLGGEGHLHARRPWLYYHKFSKKVLAKLVGAKPTEVVAMNQLTVNLHLMMVSFYRPIASRYKIISEAGAFSSDQYAFETQIRFHGFHPDDALIELHPREHEVTLRTEDILATICEHGDSVALVILGGVQYYTGQFFDLKTITKAAHDVGAIAGFDLAHAIGNVPLSLHQDDVDFAVWCSYKYLNAGPGAIAGAFVHERHAKSNRQRFAGWWGHNENERFQMQKGFHPIEGVDGWQVSNVPILQSAALLASLDVFQQTNMTALRKKSVLLTSYLEFLLHDIDPDHKQFHILTPADHKARGCQLSIFMKQNGKKVFNALTKAGIIVDWREPNVIRVAPVPLYNTFVEVYAFAETLRKSLKA</sequence>
<dbReference type="PANTHER" id="PTHR14084">
    <property type="entry name" value="KYNURENINASE"/>
    <property type="match status" value="1"/>
</dbReference>
<feature type="binding site" evidence="4">
    <location>
        <position position="105"/>
    </location>
    <ligand>
        <name>pyridoxal 5'-phosphate</name>
        <dbReference type="ChEBI" id="CHEBI:597326"/>
    </ligand>
</feature>
<dbReference type="GO" id="GO:0030170">
    <property type="term" value="F:pyridoxal phosphate binding"/>
    <property type="evidence" value="ECO:0007669"/>
    <property type="project" value="UniProtKB-UniRule"/>
</dbReference>
<evidence type="ECO:0000313" key="8">
    <source>
        <dbReference type="Proteomes" id="UP000251889"/>
    </source>
</evidence>
<dbReference type="HAMAP" id="MF_01970">
    <property type="entry name" value="Kynureninase"/>
    <property type="match status" value="1"/>
</dbReference>
<dbReference type="PIRSF" id="PIRSF038800">
    <property type="entry name" value="KYNU"/>
    <property type="match status" value="1"/>
</dbReference>
<dbReference type="SUPFAM" id="SSF53383">
    <property type="entry name" value="PLP-dependent transferases"/>
    <property type="match status" value="1"/>
</dbReference>
<dbReference type="GO" id="GO:0019441">
    <property type="term" value="P:L-tryptophan catabolic process to kynurenine"/>
    <property type="evidence" value="ECO:0007669"/>
    <property type="project" value="TreeGrafter"/>
</dbReference>
<gene>
    <name evidence="4 7" type="primary">kynU</name>
    <name evidence="7" type="ORF">DQQ10_00980</name>
</gene>
<keyword evidence="1 4" id="KW-0662">Pyridine nucleotide biosynthesis</keyword>
<dbReference type="FunFam" id="3.40.640.10:FF:000031">
    <property type="entry name" value="Kynureninase"/>
    <property type="match status" value="1"/>
</dbReference>
<evidence type="ECO:0000256" key="4">
    <source>
        <dbReference type="HAMAP-Rule" id="MF_01970"/>
    </source>
</evidence>
<comment type="subunit">
    <text evidence="4 6">Homodimer.</text>
</comment>
<evidence type="ECO:0000256" key="5">
    <source>
        <dbReference type="NCBIfam" id="TIGR01814"/>
    </source>
</evidence>
<dbReference type="RefSeq" id="WP_112744928.1">
    <property type="nucleotide sequence ID" value="NZ_QMFY01000001.1"/>
</dbReference>
<evidence type="ECO:0000256" key="2">
    <source>
        <dbReference type="ARBA" id="ARBA00022801"/>
    </source>
</evidence>
<dbReference type="Gene3D" id="3.90.1150.10">
    <property type="entry name" value="Aspartate Aminotransferase, domain 1"/>
    <property type="match status" value="1"/>
</dbReference>
<dbReference type="GO" id="GO:0005737">
    <property type="term" value="C:cytoplasm"/>
    <property type="evidence" value="ECO:0007669"/>
    <property type="project" value="UniProtKB-UniRule"/>
</dbReference>
<feature type="binding site" evidence="4">
    <location>
        <position position="243"/>
    </location>
    <ligand>
        <name>pyridoxal 5'-phosphate</name>
        <dbReference type="ChEBI" id="CHEBI:597326"/>
    </ligand>
</feature>
<keyword evidence="8" id="KW-1185">Reference proteome</keyword>
<dbReference type="InterPro" id="IPR015422">
    <property type="entry name" value="PyrdxlP-dep_Trfase_small"/>
</dbReference>